<proteinExistence type="predicted"/>
<dbReference type="AlphaFoldDB" id="A0A5P0ZZK9"/>
<dbReference type="PANTHER" id="PTHR21180:SF32">
    <property type="entry name" value="ENDONUCLEASE_EXONUCLEASE_PHOSPHATASE FAMILY DOMAIN-CONTAINING PROTEIN 1"/>
    <property type="match status" value="1"/>
</dbReference>
<dbReference type="NCBIfam" id="TIGR00426">
    <property type="entry name" value="competence protein ComEA helix-hairpin-helix repeat region"/>
    <property type="match status" value="1"/>
</dbReference>
<evidence type="ECO:0000313" key="5">
    <source>
        <dbReference type="EMBL" id="MQS98397.1"/>
    </source>
</evidence>
<dbReference type="Pfam" id="PF10531">
    <property type="entry name" value="SLBB"/>
    <property type="match status" value="1"/>
</dbReference>
<keyword evidence="2" id="KW-0472">Membrane</keyword>
<dbReference type="Pfam" id="PF12836">
    <property type="entry name" value="HHH_3"/>
    <property type="match status" value="1"/>
</dbReference>
<dbReference type="InterPro" id="IPR003583">
    <property type="entry name" value="Hlx-hairpin-Hlx_DNA-bd_motif"/>
</dbReference>
<sequence length="204" mass="22538">MEEVFSHIKQNIIVIAMILVMSIFGSLYFWTHKTKPVQNEIKTEVVTKDKEAPEKKQKINNDIFVVDIQGAVKNSGVYRVKKGTIVQDILQMAGGVMANADVKQINRAQKVTDQMQIYVPYTGETQVSPQNSANKGSGGGQKKVNINSAKADDFKDVSGIGPKKAEKIIAFREKNGNFKDLHDLTKVSGIGEKSLESLKDQLTV</sequence>
<gene>
    <name evidence="5" type="ORF">FHL05_11085</name>
    <name evidence="4" type="ORF">FHL06_00685</name>
</gene>
<dbReference type="SMART" id="SM00278">
    <property type="entry name" value="HhH1"/>
    <property type="match status" value="2"/>
</dbReference>
<dbReference type="InterPro" id="IPR019554">
    <property type="entry name" value="Soluble_ligand-bd"/>
</dbReference>
<name>A0A5P0ZZK9_9LACO</name>
<evidence type="ECO:0000256" key="2">
    <source>
        <dbReference type="SAM" id="Phobius"/>
    </source>
</evidence>
<evidence type="ECO:0000259" key="3">
    <source>
        <dbReference type="SMART" id="SM00278"/>
    </source>
</evidence>
<keyword evidence="5" id="KW-0238">DNA-binding</keyword>
<reference evidence="6 7" key="1">
    <citation type="journal article" date="2019" name="Syst. Appl. Microbiol.">
        <title>Polyphasic characterization of two novel Lactobacillus spp. isolated from blown salami packages: Description of Lactobacillus halodurans sp. nov. and Lactobacillus salsicarnum sp. nov.</title>
        <authorList>
            <person name="Schuster J.A."/>
            <person name="Klingl A."/>
            <person name="Vogel R.F."/>
            <person name="Ehrmann M.A."/>
        </authorList>
    </citation>
    <scope>NUCLEOTIDE SEQUENCE [LARGE SCALE GENOMIC DNA]</scope>
    <source>
        <strain evidence="5 6">TMW 1.1920</strain>
        <strain evidence="4 7">TMW 1.2172</strain>
    </source>
</reference>
<accession>A0A5P0ZZK9</accession>
<comment type="caution">
    <text evidence="5">The sequence shown here is derived from an EMBL/GenBank/DDBJ whole genome shotgun (WGS) entry which is preliminary data.</text>
</comment>
<feature type="domain" description="Helix-hairpin-helix DNA-binding motif class 1" evidence="3">
    <location>
        <begin position="152"/>
        <end position="171"/>
    </location>
</feature>
<dbReference type="PANTHER" id="PTHR21180">
    <property type="entry name" value="ENDONUCLEASE/EXONUCLEASE/PHOSPHATASE FAMILY DOMAIN-CONTAINING PROTEIN 1"/>
    <property type="match status" value="1"/>
</dbReference>
<dbReference type="InterPro" id="IPR004509">
    <property type="entry name" value="Competence_ComEA_HhH"/>
</dbReference>
<dbReference type="GO" id="GO:0015627">
    <property type="term" value="C:type II protein secretion system complex"/>
    <property type="evidence" value="ECO:0007669"/>
    <property type="project" value="TreeGrafter"/>
</dbReference>
<dbReference type="EMBL" id="VDFO01000049">
    <property type="protein sequence ID" value="MQS98397.1"/>
    <property type="molecule type" value="Genomic_DNA"/>
</dbReference>
<dbReference type="Gene3D" id="1.10.150.310">
    <property type="entry name" value="Tex RuvX-like domain-like"/>
    <property type="match status" value="1"/>
</dbReference>
<evidence type="ECO:0000313" key="7">
    <source>
        <dbReference type="Proteomes" id="UP000414364"/>
    </source>
</evidence>
<dbReference type="Proteomes" id="UP000414364">
    <property type="component" value="Unassembled WGS sequence"/>
</dbReference>
<dbReference type="GO" id="GO:0015628">
    <property type="term" value="P:protein secretion by the type II secretion system"/>
    <property type="evidence" value="ECO:0007669"/>
    <property type="project" value="TreeGrafter"/>
</dbReference>
<dbReference type="InterPro" id="IPR051675">
    <property type="entry name" value="Endo/Exo/Phosphatase_dom_1"/>
</dbReference>
<dbReference type="InterPro" id="IPR010994">
    <property type="entry name" value="RuvA_2-like"/>
</dbReference>
<dbReference type="SUPFAM" id="SSF142984">
    <property type="entry name" value="Nqo1 middle domain-like"/>
    <property type="match status" value="1"/>
</dbReference>
<evidence type="ECO:0000256" key="1">
    <source>
        <dbReference type="SAM" id="MobiDB-lite"/>
    </source>
</evidence>
<keyword evidence="2" id="KW-0812">Transmembrane</keyword>
<keyword evidence="2" id="KW-1133">Transmembrane helix</keyword>
<feature type="compositionally biased region" description="Polar residues" evidence="1">
    <location>
        <begin position="123"/>
        <end position="135"/>
    </location>
</feature>
<evidence type="ECO:0000313" key="6">
    <source>
        <dbReference type="Proteomes" id="UP000371423"/>
    </source>
</evidence>
<evidence type="ECO:0000313" key="4">
    <source>
        <dbReference type="EMBL" id="MQS74912.1"/>
    </source>
</evidence>
<dbReference type="RefSeq" id="WP_153384329.1">
    <property type="nucleotide sequence ID" value="NZ_VDFO01000049.1"/>
</dbReference>
<keyword evidence="6" id="KW-1185">Reference proteome</keyword>
<dbReference type="Proteomes" id="UP000371423">
    <property type="component" value="Unassembled WGS sequence"/>
</dbReference>
<feature type="domain" description="Helix-hairpin-helix DNA-binding motif class 1" evidence="3">
    <location>
        <begin position="182"/>
        <end position="201"/>
    </location>
</feature>
<dbReference type="SUPFAM" id="SSF47781">
    <property type="entry name" value="RuvA domain 2-like"/>
    <property type="match status" value="1"/>
</dbReference>
<dbReference type="OrthoDB" id="9790239at2"/>
<dbReference type="GO" id="GO:0003677">
    <property type="term" value="F:DNA binding"/>
    <property type="evidence" value="ECO:0007669"/>
    <property type="project" value="UniProtKB-KW"/>
</dbReference>
<dbReference type="Gene3D" id="3.10.560.10">
    <property type="entry name" value="Outer membrane lipoprotein wza domain like"/>
    <property type="match status" value="1"/>
</dbReference>
<protein>
    <submittedName>
        <fullName evidence="5">ComEA family DNA-binding protein</fullName>
    </submittedName>
</protein>
<dbReference type="GO" id="GO:0006281">
    <property type="term" value="P:DNA repair"/>
    <property type="evidence" value="ECO:0007669"/>
    <property type="project" value="InterPro"/>
</dbReference>
<feature type="transmembrane region" description="Helical" evidence="2">
    <location>
        <begin position="12"/>
        <end position="30"/>
    </location>
</feature>
<dbReference type="EMBL" id="VDFP01000001">
    <property type="protein sequence ID" value="MQS74912.1"/>
    <property type="molecule type" value="Genomic_DNA"/>
</dbReference>
<feature type="region of interest" description="Disordered" evidence="1">
    <location>
        <begin position="123"/>
        <end position="147"/>
    </location>
</feature>
<organism evidence="5 6">
    <name type="scientific">Companilactobacillus halodurans</name>
    <dbReference type="NCBI Taxonomy" id="2584183"/>
    <lineage>
        <taxon>Bacteria</taxon>
        <taxon>Bacillati</taxon>
        <taxon>Bacillota</taxon>
        <taxon>Bacilli</taxon>
        <taxon>Lactobacillales</taxon>
        <taxon>Lactobacillaceae</taxon>
        <taxon>Companilactobacillus</taxon>
    </lineage>
</organism>